<keyword evidence="2" id="KW-1185">Reference proteome</keyword>
<evidence type="ECO:0000313" key="1">
    <source>
        <dbReference type="EMBL" id="CAI2368471.1"/>
    </source>
</evidence>
<organism evidence="1 2">
    <name type="scientific">Euplotes crassus</name>
    <dbReference type="NCBI Taxonomy" id="5936"/>
    <lineage>
        <taxon>Eukaryota</taxon>
        <taxon>Sar</taxon>
        <taxon>Alveolata</taxon>
        <taxon>Ciliophora</taxon>
        <taxon>Intramacronucleata</taxon>
        <taxon>Spirotrichea</taxon>
        <taxon>Hypotrichia</taxon>
        <taxon>Euplotida</taxon>
        <taxon>Euplotidae</taxon>
        <taxon>Moneuplotes</taxon>
    </lineage>
</organism>
<name>A0AAD1XEZ0_EUPCR</name>
<accession>A0AAD1XEZ0</accession>
<comment type="caution">
    <text evidence="1">The sequence shown here is derived from an EMBL/GenBank/DDBJ whole genome shotgun (WGS) entry which is preliminary data.</text>
</comment>
<evidence type="ECO:0000313" key="2">
    <source>
        <dbReference type="Proteomes" id="UP001295684"/>
    </source>
</evidence>
<protein>
    <submittedName>
        <fullName evidence="1">Uncharacterized protein</fullName>
    </submittedName>
</protein>
<proteinExistence type="predicted"/>
<reference evidence="1" key="1">
    <citation type="submission" date="2023-07" db="EMBL/GenBank/DDBJ databases">
        <authorList>
            <consortium name="AG Swart"/>
            <person name="Singh M."/>
            <person name="Singh A."/>
            <person name="Seah K."/>
            <person name="Emmerich C."/>
        </authorList>
    </citation>
    <scope>NUCLEOTIDE SEQUENCE</scope>
    <source>
        <strain evidence="1">DP1</strain>
    </source>
</reference>
<sequence length="303" mass="34970">MIKIPQNSKKNSLFSPKRTLLFSPQPRRKISNRYFARNSSTRRKLLDYCGMEAAGGSGRSKLAMGGVCQQEIVCGKLREVPKDSTYARKPLNQKIDYFYSSIEADSHLNSTSSASTYYTTKPEDQNQEYICGLGDERNWSLIAKKILSNDCQDYNHFMQNFNKKAPVFPSDLSTQKSRLSNQELKEGLSLKYLMDQLHAKLSLKNKKLAQIGPDDSENSNLLMPVLIRPSRTHVTEDSADEYERCITHIRDYLKLNKSKKKRLTRRKGKKYILRGRSKNRIVYEISRGEVRRKVLQKRVLSES</sequence>
<dbReference type="EMBL" id="CAMPGE010009605">
    <property type="protein sequence ID" value="CAI2368471.1"/>
    <property type="molecule type" value="Genomic_DNA"/>
</dbReference>
<gene>
    <name evidence="1" type="ORF">ECRASSUSDP1_LOCUS9764</name>
</gene>
<dbReference type="Proteomes" id="UP001295684">
    <property type="component" value="Unassembled WGS sequence"/>
</dbReference>
<dbReference type="AlphaFoldDB" id="A0AAD1XEZ0"/>